<sequence>MERKYVSEFGLHTYSSHVTICYPNDLKNLNLESKNNIYMVTLIPKLTFNPNSLEVFDDHISLKVNIKTEAGTTSHEIKTILFSGSHKEYEYSFDKPLKTIFVKDKDGTGVGIRILHFYLEISRNYLDSEIMYIGQAFGKEGERDALDRLQSHSTLQKIQSDILFEEPDNDIAIILFEFTPRLLASFDGLTKQVEKSPEEDMEHFLNVIAQPPLVLTKPIVTITEAALIHYFKPKYNSMFKNNFPDPGHAYKEFYELDYNSIQVELDMDTIRINLYSKEKDYNSFESIQYTLHPENIRKSMFDIFGKAEK</sequence>
<evidence type="ECO:0000313" key="2">
    <source>
        <dbReference type="Proteomes" id="UP000194143"/>
    </source>
</evidence>
<dbReference type="Proteomes" id="UP000194143">
    <property type="component" value="Chromosome"/>
</dbReference>
<name>A0A1W6WP02_BACTU</name>
<accession>A0A1W6WP02</accession>
<organism evidence="1 2">
    <name type="scientific">Bacillus thuringiensis</name>
    <dbReference type="NCBI Taxonomy" id="1428"/>
    <lineage>
        <taxon>Bacteria</taxon>
        <taxon>Bacillati</taxon>
        <taxon>Bacillota</taxon>
        <taxon>Bacilli</taxon>
        <taxon>Bacillales</taxon>
        <taxon>Bacillaceae</taxon>
        <taxon>Bacillus</taxon>
        <taxon>Bacillus cereus group</taxon>
    </lineage>
</organism>
<evidence type="ECO:0000313" key="1">
    <source>
        <dbReference type="EMBL" id="ARP57953.1"/>
    </source>
</evidence>
<dbReference type="EMBL" id="CP021061">
    <property type="protein sequence ID" value="ARP57953.1"/>
    <property type="molecule type" value="Genomic_DNA"/>
</dbReference>
<dbReference type="AlphaFoldDB" id="A0A1W6WP02"/>
<gene>
    <name evidence="1" type="ORF">CAB88_13135</name>
</gene>
<keyword evidence="2" id="KW-1185">Reference proteome</keyword>
<dbReference type="RefSeq" id="WP_000440224.1">
    <property type="nucleotide sequence ID" value="NZ_CP021061.1"/>
</dbReference>
<proteinExistence type="predicted"/>
<reference evidence="1 2" key="1">
    <citation type="submission" date="2017-04" db="EMBL/GenBank/DDBJ databases">
        <title>Complete Genome Sequence of Bacillus thuringiensis type Strain ATCC 10792.</title>
        <authorList>
            <person name="Oh D.-H."/>
            <person name="Park B.-J."/>
            <person name="Shuai W."/>
            <person name="Chelliah R."/>
        </authorList>
    </citation>
    <scope>NUCLEOTIDE SEQUENCE [LARGE SCALE GENOMIC DNA]</scope>
    <source>
        <strain evidence="1 2">ATCC 10792</strain>
    </source>
</reference>
<protein>
    <submittedName>
        <fullName evidence="1">Uncharacterized protein</fullName>
    </submittedName>
</protein>
<dbReference type="GeneID" id="67470261"/>